<evidence type="ECO:0000256" key="4">
    <source>
        <dbReference type="ARBA" id="ARBA00022692"/>
    </source>
</evidence>
<dbReference type="EMBL" id="AKGD01000003">
    <property type="protein sequence ID" value="EIT68279.1"/>
    <property type="molecule type" value="Genomic_DNA"/>
</dbReference>
<feature type="transmembrane region" description="Helical" evidence="7">
    <location>
        <begin position="93"/>
        <end position="111"/>
    </location>
</feature>
<evidence type="ECO:0000259" key="8">
    <source>
        <dbReference type="Pfam" id="PF02308"/>
    </source>
</evidence>
<evidence type="ECO:0000313" key="9">
    <source>
        <dbReference type="EMBL" id="EIT68279.1"/>
    </source>
</evidence>
<evidence type="ECO:0000313" key="10">
    <source>
        <dbReference type="Proteomes" id="UP000003704"/>
    </source>
</evidence>
<dbReference type="InterPro" id="IPR003416">
    <property type="entry name" value="MgtC/SapB/SrpB/YhiD_fam"/>
</dbReference>
<accession>I7Z8X2</accession>
<feature type="transmembrane region" description="Helical" evidence="7">
    <location>
        <begin position="68"/>
        <end position="86"/>
    </location>
</feature>
<evidence type="ECO:0000256" key="2">
    <source>
        <dbReference type="ARBA" id="ARBA00009298"/>
    </source>
</evidence>
<keyword evidence="7" id="KW-0997">Cell inner membrane</keyword>
<feature type="transmembrane region" description="Helical" evidence="7">
    <location>
        <begin position="117"/>
        <end position="137"/>
    </location>
</feature>
<reference evidence="9 10" key="1">
    <citation type="journal article" date="2012" name="J. Bacteriol.">
        <title>Genome Sequence of n-Alkane-Degrading Hydrocarboniphaga effusa Strain AP103T (ATCC BAA-332T).</title>
        <authorList>
            <person name="Chang H.K."/>
            <person name="Zylstra G.J."/>
            <person name="Chae J.C."/>
        </authorList>
    </citation>
    <scope>NUCLEOTIDE SEQUENCE [LARGE SCALE GENOMIC DNA]</scope>
    <source>
        <strain evidence="9 10">AP103</strain>
    </source>
</reference>
<sequence length="149" mass="15488">MDALDLDMFARLAFATLAGGVLGLNRELKNKPIGLRTLSIVSLACCTLTLASLRWGEQHGEAPETVGRAIQGLLAGIGFLGGGVIFRTGLHDVRGLTTAAIVWLTAALGIASALGSYWLVGSAVAIALLIVILGGPLEKLLHKSDDDRS</sequence>
<name>I7Z8X2_9GAMM</name>
<dbReference type="Proteomes" id="UP000003704">
    <property type="component" value="Unassembled WGS sequence"/>
</dbReference>
<evidence type="ECO:0000256" key="7">
    <source>
        <dbReference type="RuleBase" id="RU365041"/>
    </source>
</evidence>
<feature type="transmembrane region" description="Helical" evidence="7">
    <location>
        <begin position="6"/>
        <end position="25"/>
    </location>
</feature>
<comment type="subcellular location">
    <subcellularLocation>
        <location evidence="7">Cell inner membrane</location>
        <topology evidence="7">Multi-pass membrane protein</topology>
    </subcellularLocation>
    <subcellularLocation>
        <location evidence="1">Cell membrane</location>
        <topology evidence="1">Multi-pass membrane protein</topology>
    </subcellularLocation>
</comment>
<dbReference type="GO" id="GO:0005886">
    <property type="term" value="C:plasma membrane"/>
    <property type="evidence" value="ECO:0007669"/>
    <property type="project" value="UniProtKB-SubCell"/>
</dbReference>
<dbReference type="Pfam" id="PF02308">
    <property type="entry name" value="MgtC"/>
    <property type="match status" value="1"/>
</dbReference>
<keyword evidence="5 7" id="KW-1133">Transmembrane helix</keyword>
<dbReference type="RefSeq" id="WP_007186413.1">
    <property type="nucleotide sequence ID" value="NZ_AKGD01000003.1"/>
</dbReference>
<proteinExistence type="inferred from homology"/>
<feature type="domain" description="MgtC/SapB/SrpB/YhiD N-terminal" evidence="8">
    <location>
        <begin position="12"/>
        <end position="139"/>
    </location>
</feature>
<dbReference type="PANTHER" id="PTHR33778:SF1">
    <property type="entry name" value="MAGNESIUM TRANSPORTER YHID-RELATED"/>
    <property type="match status" value="1"/>
</dbReference>
<keyword evidence="3" id="KW-1003">Cell membrane</keyword>
<evidence type="ECO:0000256" key="5">
    <source>
        <dbReference type="ARBA" id="ARBA00022989"/>
    </source>
</evidence>
<evidence type="ECO:0000256" key="6">
    <source>
        <dbReference type="ARBA" id="ARBA00023136"/>
    </source>
</evidence>
<dbReference type="STRING" id="1172194.WQQ_34740"/>
<dbReference type="PRINTS" id="PR01837">
    <property type="entry name" value="MGTCSAPBPROT"/>
</dbReference>
<keyword evidence="4 7" id="KW-0812">Transmembrane</keyword>
<dbReference type="PATRIC" id="fig|1172194.4.peg.3371"/>
<keyword evidence="10" id="KW-1185">Reference proteome</keyword>
<dbReference type="PANTHER" id="PTHR33778">
    <property type="entry name" value="PROTEIN MGTC"/>
    <property type="match status" value="1"/>
</dbReference>
<keyword evidence="6 7" id="KW-0472">Membrane</keyword>
<organism evidence="9 10">
    <name type="scientific">Hydrocarboniphaga effusa AP103</name>
    <dbReference type="NCBI Taxonomy" id="1172194"/>
    <lineage>
        <taxon>Bacteria</taxon>
        <taxon>Pseudomonadati</taxon>
        <taxon>Pseudomonadota</taxon>
        <taxon>Gammaproteobacteria</taxon>
        <taxon>Nevskiales</taxon>
        <taxon>Nevskiaceae</taxon>
        <taxon>Hydrocarboniphaga</taxon>
    </lineage>
</organism>
<comment type="similarity">
    <text evidence="2 7">Belongs to the MgtC/SapB family.</text>
</comment>
<feature type="transmembrane region" description="Helical" evidence="7">
    <location>
        <begin position="37"/>
        <end position="56"/>
    </location>
</feature>
<dbReference type="AlphaFoldDB" id="I7Z8X2"/>
<dbReference type="OrthoDB" id="9811198at2"/>
<protein>
    <recommendedName>
        <fullName evidence="7">Protein MgtC</fullName>
    </recommendedName>
</protein>
<gene>
    <name evidence="9" type="ORF">WQQ_34740</name>
</gene>
<dbReference type="InterPro" id="IPR049177">
    <property type="entry name" value="MgtC_SapB_SrpB_YhiD_N"/>
</dbReference>
<evidence type="ECO:0000256" key="3">
    <source>
        <dbReference type="ARBA" id="ARBA00022475"/>
    </source>
</evidence>
<evidence type="ECO:0000256" key="1">
    <source>
        <dbReference type="ARBA" id="ARBA00004651"/>
    </source>
</evidence>
<comment type="caution">
    <text evidence="9">The sequence shown here is derived from an EMBL/GenBank/DDBJ whole genome shotgun (WGS) entry which is preliminary data.</text>
</comment>